<proteinExistence type="predicted"/>
<dbReference type="InterPro" id="IPR006597">
    <property type="entry name" value="Sel1-like"/>
</dbReference>
<feature type="signal peptide" evidence="1">
    <location>
        <begin position="1"/>
        <end position="25"/>
    </location>
</feature>
<reference evidence="2 3" key="1">
    <citation type="submission" date="2020-08" db="EMBL/GenBank/DDBJ databases">
        <title>Functional genomics of gut bacteria from endangered species of beetles.</title>
        <authorList>
            <person name="Carlos-Shanley C."/>
        </authorList>
    </citation>
    <scope>NUCLEOTIDE SEQUENCE [LARGE SCALE GENOMIC DNA]</scope>
    <source>
        <strain evidence="2 3">S00202</strain>
    </source>
</reference>
<dbReference type="SUPFAM" id="SSF81901">
    <property type="entry name" value="HCP-like"/>
    <property type="match status" value="1"/>
</dbReference>
<keyword evidence="3" id="KW-1185">Reference proteome</keyword>
<comment type="caution">
    <text evidence="2">The sequence shown here is derived from an EMBL/GenBank/DDBJ whole genome shotgun (WGS) entry which is preliminary data.</text>
</comment>
<dbReference type="InterPro" id="IPR050767">
    <property type="entry name" value="Sel1_AlgK"/>
</dbReference>
<gene>
    <name evidence="2" type="ORF">HNP49_001302</name>
</gene>
<accession>A0A7X0BSS2</accession>
<keyword evidence="1" id="KW-0732">Signal</keyword>
<evidence type="ECO:0000313" key="2">
    <source>
        <dbReference type="EMBL" id="MBB6341145.1"/>
    </source>
</evidence>
<dbReference type="Proteomes" id="UP000557193">
    <property type="component" value="Unassembled WGS sequence"/>
</dbReference>
<sequence length="196" mass="21101">MTSAFSRTGLLLAGLLFGTQLQASATDDYLGGLKALEGGDREQGLYLLEQAAIAGQVDAQFRLGELLTGQHGERWLRAAVRQGSRPAAVSLAQRYYDNARYRRAAQCWLHASQQGSSEAQARLGALQVVGYGLPKDQVQAYAWLNLAASEGDLEVIGLRDKLAEQLTVVQRDAGEALSRDLTLHPPVLPGEPPCGE</sequence>
<feature type="chain" id="PRO_5031362311" evidence="1">
    <location>
        <begin position="26"/>
        <end position="196"/>
    </location>
</feature>
<dbReference type="PANTHER" id="PTHR11102:SF160">
    <property type="entry name" value="ERAD-ASSOCIATED E3 UBIQUITIN-PROTEIN LIGASE COMPONENT HRD3"/>
    <property type="match status" value="1"/>
</dbReference>
<dbReference type="SMART" id="SM00671">
    <property type="entry name" value="SEL1"/>
    <property type="match status" value="2"/>
</dbReference>
<dbReference type="AlphaFoldDB" id="A0A7X0BSS2"/>
<dbReference type="PANTHER" id="PTHR11102">
    <property type="entry name" value="SEL-1-LIKE PROTEIN"/>
    <property type="match status" value="1"/>
</dbReference>
<protein>
    <submittedName>
        <fullName evidence="2">TPR repeat protein</fullName>
    </submittedName>
</protein>
<dbReference type="InterPro" id="IPR011990">
    <property type="entry name" value="TPR-like_helical_dom_sf"/>
</dbReference>
<evidence type="ECO:0000256" key="1">
    <source>
        <dbReference type="SAM" id="SignalP"/>
    </source>
</evidence>
<name>A0A7X0BSS2_9PSED</name>
<dbReference type="Pfam" id="PF08238">
    <property type="entry name" value="Sel1"/>
    <property type="match status" value="3"/>
</dbReference>
<evidence type="ECO:0000313" key="3">
    <source>
        <dbReference type="Proteomes" id="UP000557193"/>
    </source>
</evidence>
<dbReference type="EMBL" id="JACHLL010000002">
    <property type="protein sequence ID" value="MBB6341145.1"/>
    <property type="molecule type" value="Genomic_DNA"/>
</dbReference>
<dbReference type="Gene3D" id="1.25.40.10">
    <property type="entry name" value="Tetratricopeptide repeat domain"/>
    <property type="match status" value="1"/>
</dbReference>
<dbReference type="RefSeq" id="WP_184681690.1">
    <property type="nucleotide sequence ID" value="NZ_JACHLL010000002.1"/>
</dbReference>
<organism evidence="2 3">
    <name type="scientific">Pseudomonas fluvialis</name>
    <dbReference type="NCBI Taxonomy" id="1793966"/>
    <lineage>
        <taxon>Bacteria</taxon>
        <taxon>Pseudomonadati</taxon>
        <taxon>Pseudomonadota</taxon>
        <taxon>Gammaproteobacteria</taxon>
        <taxon>Pseudomonadales</taxon>
        <taxon>Pseudomonadaceae</taxon>
        <taxon>Pseudomonas</taxon>
    </lineage>
</organism>